<evidence type="ECO:0000313" key="2">
    <source>
        <dbReference type="EMBL" id="KZV78217.1"/>
    </source>
</evidence>
<dbReference type="PROSITE" id="PS50181">
    <property type="entry name" value="FBOX"/>
    <property type="match status" value="1"/>
</dbReference>
<name>A0A166MN77_EXIGL</name>
<organism evidence="2 3">
    <name type="scientific">Exidia glandulosa HHB12029</name>
    <dbReference type="NCBI Taxonomy" id="1314781"/>
    <lineage>
        <taxon>Eukaryota</taxon>
        <taxon>Fungi</taxon>
        <taxon>Dikarya</taxon>
        <taxon>Basidiomycota</taxon>
        <taxon>Agaricomycotina</taxon>
        <taxon>Agaricomycetes</taxon>
        <taxon>Auriculariales</taxon>
        <taxon>Exidiaceae</taxon>
        <taxon>Exidia</taxon>
    </lineage>
</organism>
<gene>
    <name evidence="2" type="ORF">EXIGLDRAFT_717641</name>
</gene>
<dbReference type="InterPro" id="IPR036047">
    <property type="entry name" value="F-box-like_dom_sf"/>
</dbReference>
<proteinExistence type="predicted"/>
<dbReference type="Pfam" id="PF12937">
    <property type="entry name" value="F-box-like"/>
    <property type="match status" value="1"/>
</dbReference>
<dbReference type="InParanoid" id="A0A166MN77"/>
<evidence type="ECO:0000313" key="3">
    <source>
        <dbReference type="Proteomes" id="UP000077266"/>
    </source>
</evidence>
<dbReference type="EMBL" id="KV427039">
    <property type="protein sequence ID" value="KZV78217.1"/>
    <property type="molecule type" value="Genomic_DNA"/>
</dbReference>
<dbReference type="Gene3D" id="1.20.1280.50">
    <property type="match status" value="1"/>
</dbReference>
<dbReference type="STRING" id="1314781.A0A166MN77"/>
<dbReference type="InterPro" id="IPR001810">
    <property type="entry name" value="F-box_dom"/>
</dbReference>
<dbReference type="AlphaFoldDB" id="A0A166MN77"/>
<dbReference type="OrthoDB" id="2269034at2759"/>
<dbReference type="Proteomes" id="UP000077266">
    <property type="component" value="Unassembled WGS sequence"/>
</dbReference>
<dbReference type="SUPFAM" id="SSF81383">
    <property type="entry name" value="F-box domain"/>
    <property type="match status" value="1"/>
</dbReference>
<accession>A0A166MN77</accession>
<evidence type="ECO:0000259" key="1">
    <source>
        <dbReference type="PROSITE" id="PS50181"/>
    </source>
</evidence>
<sequence length="535" mass="59779">MRADEDALRAAVSKMALSVGTPLDLYDAFELTRTKIHALVTETLQSVAADLNRTNPLFRLPPEILCYIASYLPLTGRVRAALVCRRWRSTILSASSLWTRLTISLAIRAPIWNAALDVLFARSAGQPLSLVLQIWYDEGWGDNEDTQSAVRRVAHIVRSNMFRLRSLSLQIPAADEMHDYWACVLTTPAPMLERFFLHCTDNPSGVPTTLLGDHAPALTNLCIDYIPLPTPMPRVFQALTILHCDCFDDWTLPAIASLKHLKKLTISSWRPLSSPTVCPQSIDLFLVGSEPTCVERTVIQACFPHVKSIRYSLYHAYEDDALDILSRALNTADEVTSLFVRWSKTLGTVPWEGTLPGRGTVALAIEVNSTLLAVDVMPQWFLTYLDSPAVLERFTSHLETATVTEEVWLLLMFVGAPRLKEASILLDEHKDYGESPLFSSKLRSAGAIRGKPALTTLRLSCQQRPPVQRHRTIAISAVLLARQIQCICAGRRKLSILILRDIVIDGTKELENLVEVIRHEDSIYCADTEALESWT</sequence>
<feature type="non-terminal residue" evidence="2">
    <location>
        <position position="1"/>
    </location>
</feature>
<feature type="domain" description="F-box" evidence="1">
    <location>
        <begin position="54"/>
        <end position="101"/>
    </location>
</feature>
<keyword evidence="3" id="KW-1185">Reference proteome</keyword>
<reference evidence="2 3" key="1">
    <citation type="journal article" date="2016" name="Mol. Biol. Evol.">
        <title>Comparative Genomics of Early-Diverging Mushroom-Forming Fungi Provides Insights into the Origins of Lignocellulose Decay Capabilities.</title>
        <authorList>
            <person name="Nagy L.G."/>
            <person name="Riley R."/>
            <person name="Tritt A."/>
            <person name="Adam C."/>
            <person name="Daum C."/>
            <person name="Floudas D."/>
            <person name="Sun H."/>
            <person name="Yadav J.S."/>
            <person name="Pangilinan J."/>
            <person name="Larsson K.H."/>
            <person name="Matsuura K."/>
            <person name="Barry K."/>
            <person name="Labutti K."/>
            <person name="Kuo R."/>
            <person name="Ohm R.A."/>
            <person name="Bhattacharya S.S."/>
            <person name="Shirouzu T."/>
            <person name="Yoshinaga Y."/>
            <person name="Martin F.M."/>
            <person name="Grigoriev I.V."/>
            <person name="Hibbett D.S."/>
        </authorList>
    </citation>
    <scope>NUCLEOTIDE SEQUENCE [LARGE SCALE GENOMIC DNA]</scope>
    <source>
        <strain evidence="2 3">HHB12029</strain>
    </source>
</reference>
<protein>
    <recommendedName>
        <fullName evidence="1">F-box domain-containing protein</fullName>
    </recommendedName>
</protein>
<dbReference type="SMART" id="SM00256">
    <property type="entry name" value="FBOX"/>
    <property type="match status" value="1"/>
</dbReference>